<name>A0A5S6QGJ7_TRIMR</name>
<keyword evidence="2" id="KW-1185">Reference proteome</keyword>
<accession>A0A5S6QGJ7</accession>
<evidence type="ECO:0000313" key="2">
    <source>
        <dbReference type="Proteomes" id="UP000046395"/>
    </source>
</evidence>
<reference evidence="3" key="3">
    <citation type="submission" date="2019-12" db="UniProtKB">
        <authorList>
            <consortium name="WormBaseParasite"/>
        </authorList>
    </citation>
    <scope>IDENTIFICATION</scope>
</reference>
<sequence>MLQLFVLRLLPRCETITEDHDFVVRSVARKLRASLCGVLNTFLLNPHPKAPYYLNVAIDLLRRGSVDKGDILTGLSKHGLSICDRITKPMVPFSHSLTCAEVERNPDGTATDVEILSGHLKESFNFGKAGSIIQRHDERRRSPINDVVVTKRQRVNSDEPQVTSSISTELTQLSSPKMDSCFRTLTDLQRDDSDSFNCIDESQSDHIPANENGCDASSDSGSSLDFEVNLVPKNSH</sequence>
<dbReference type="Proteomes" id="UP000046395">
    <property type="component" value="Unassembled WGS sequence"/>
</dbReference>
<feature type="region of interest" description="Disordered" evidence="1">
    <location>
        <begin position="200"/>
        <end position="236"/>
    </location>
</feature>
<dbReference type="AlphaFoldDB" id="A0A5S6QGJ7"/>
<proteinExistence type="predicted"/>
<evidence type="ECO:0000313" key="3">
    <source>
        <dbReference type="WBParaSite" id="TMUE_2000006255.1"/>
    </source>
</evidence>
<evidence type="ECO:0000313" key="4">
    <source>
        <dbReference type="WBParaSite" id="TMUE_2000006255.2"/>
    </source>
</evidence>
<dbReference type="STRING" id="70415.A0A5S6QGJ7"/>
<dbReference type="WBParaSite" id="TMUE_2000006255.2">
    <property type="protein sequence ID" value="TMUE_2000006255.2"/>
    <property type="gene ID" value="WBGene00292634"/>
</dbReference>
<dbReference type="WBParaSite" id="TMUE_2000006255.1">
    <property type="protein sequence ID" value="TMUE_2000006255.1"/>
    <property type="gene ID" value="WBGene00292634"/>
</dbReference>
<evidence type="ECO:0000256" key="1">
    <source>
        <dbReference type="SAM" id="MobiDB-lite"/>
    </source>
</evidence>
<reference evidence="2" key="1">
    <citation type="submission" date="2013-11" db="EMBL/GenBank/DDBJ databases">
        <authorList>
            <person name="Aslett M."/>
        </authorList>
    </citation>
    <scope>NUCLEOTIDE SEQUENCE [LARGE SCALE GENOMIC DNA]</scope>
    <source>
        <strain evidence="2">Edinburgh</strain>
    </source>
</reference>
<organism evidence="2 3">
    <name type="scientific">Trichuris muris</name>
    <name type="common">Mouse whipworm</name>
    <dbReference type="NCBI Taxonomy" id="70415"/>
    <lineage>
        <taxon>Eukaryota</taxon>
        <taxon>Metazoa</taxon>
        <taxon>Ecdysozoa</taxon>
        <taxon>Nematoda</taxon>
        <taxon>Enoplea</taxon>
        <taxon>Dorylaimia</taxon>
        <taxon>Trichinellida</taxon>
        <taxon>Trichuridae</taxon>
        <taxon>Trichuris</taxon>
    </lineage>
</organism>
<dbReference type="WBParaSite" id="TMUE_2000006255.3">
    <property type="protein sequence ID" value="TMUE_2000006255.3"/>
    <property type="gene ID" value="WBGene00292634"/>
</dbReference>
<protein>
    <submittedName>
        <fullName evidence="3 4">Uncharacterized protein</fullName>
    </submittedName>
</protein>
<reference evidence="2" key="2">
    <citation type="submission" date="2014-03" db="EMBL/GenBank/DDBJ databases">
        <title>The whipworm genome and dual-species transcriptomics of an intimate host-pathogen interaction.</title>
        <authorList>
            <person name="Foth B.J."/>
            <person name="Tsai I.J."/>
            <person name="Reid A.J."/>
            <person name="Bancroft A.J."/>
            <person name="Nichol S."/>
            <person name="Tracey A."/>
            <person name="Holroyd N."/>
            <person name="Cotton J.A."/>
            <person name="Stanley E.J."/>
            <person name="Zarowiecki M."/>
            <person name="Liu J.Z."/>
            <person name="Huckvale T."/>
            <person name="Cooper P.J."/>
            <person name="Grencis R.K."/>
            <person name="Berriman M."/>
        </authorList>
    </citation>
    <scope>NUCLEOTIDE SEQUENCE [LARGE SCALE GENOMIC DNA]</scope>
    <source>
        <strain evidence="2">Edinburgh</strain>
    </source>
</reference>